<dbReference type="EMBL" id="CM051397">
    <property type="protein sequence ID" value="KAJ4720164.1"/>
    <property type="molecule type" value="Genomic_DNA"/>
</dbReference>
<evidence type="ECO:0000313" key="2">
    <source>
        <dbReference type="Proteomes" id="UP001164539"/>
    </source>
</evidence>
<accession>A0ACC1YB20</accession>
<name>A0ACC1YB20_MELAZ</name>
<gene>
    <name evidence="1" type="ORF">OWV82_008034</name>
</gene>
<proteinExistence type="predicted"/>
<protein>
    <submittedName>
        <fullName evidence="1">Uncharacterized protein</fullName>
    </submittedName>
</protein>
<evidence type="ECO:0000313" key="1">
    <source>
        <dbReference type="EMBL" id="KAJ4720164.1"/>
    </source>
</evidence>
<dbReference type="Proteomes" id="UP001164539">
    <property type="component" value="Chromosome 4"/>
</dbReference>
<comment type="caution">
    <text evidence="1">The sequence shown here is derived from an EMBL/GenBank/DDBJ whole genome shotgun (WGS) entry which is preliminary data.</text>
</comment>
<sequence length="99" mass="11310">MFMEICFSWLMALTTIFTRNVSSVTLLVFQSSQFARSVHQGEAQSQWILSSVQSNHILFKQKPGWKSSFEAILVRNSLTFRLLIVTPLVTLTNFAEVKP</sequence>
<keyword evidence="2" id="KW-1185">Reference proteome</keyword>
<organism evidence="1 2">
    <name type="scientific">Melia azedarach</name>
    <name type="common">Chinaberry tree</name>
    <dbReference type="NCBI Taxonomy" id="155640"/>
    <lineage>
        <taxon>Eukaryota</taxon>
        <taxon>Viridiplantae</taxon>
        <taxon>Streptophyta</taxon>
        <taxon>Embryophyta</taxon>
        <taxon>Tracheophyta</taxon>
        <taxon>Spermatophyta</taxon>
        <taxon>Magnoliopsida</taxon>
        <taxon>eudicotyledons</taxon>
        <taxon>Gunneridae</taxon>
        <taxon>Pentapetalae</taxon>
        <taxon>rosids</taxon>
        <taxon>malvids</taxon>
        <taxon>Sapindales</taxon>
        <taxon>Meliaceae</taxon>
        <taxon>Melia</taxon>
    </lineage>
</organism>
<reference evidence="1 2" key="1">
    <citation type="journal article" date="2023" name="Science">
        <title>Complex scaffold remodeling in plant triterpene biosynthesis.</title>
        <authorList>
            <person name="De La Pena R."/>
            <person name="Hodgson H."/>
            <person name="Liu J.C."/>
            <person name="Stephenson M.J."/>
            <person name="Martin A.C."/>
            <person name="Owen C."/>
            <person name="Harkess A."/>
            <person name="Leebens-Mack J."/>
            <person name="Jimenez L.E."/>
            <person name="Osbourn A."/>
            <person name="Sattely E.S."/>
        </authorList>
    </citation>
    <scope>NUCLEOTIDE SEQUENCE [LARGE SCALE GENOMIC DNA]</scope>
    <source>
        <strain evidence="2">cv. JPN11</strain>
        <tissue evidence="1">Leaf</tissue>
    </source>
</reference>